<dbReference type="AlphaFoldDB" id="A0A330M6A6"/>
<dbReference type="PANTHER" id="PTHR32089:SF117">
    <property type="entry name" value="METHYL ACCEPTING SENSORY TRANSDUCER WITH CACHE_1 SMALL MOLECULE BINDING DOMAIN"/>
    <property type="match status" value="1"/>
</dbReference>
<dbReference type="GO" id="GO:0006935">
    <property type="term" value="P:chemotaxis"/>
    <property type="evidence" value="ECO:0007669"/>
    <property type="project" value="UniProtKB-KW"/>
</dbReference>
<dbReference type="SMART" id="SM00304">
    <property type="entry name" value="HAMP"/>
    <property type="match status" value="1"/>
</dbReference>
<dbReference type="Gene3D" id="3.30.450.20">
    <property type="entry name" value="PAS domain"/>
    <property type="match status" value="2"/>
</dbReference>
<evidence type="ECO:0000313" key="13">
    <source>
        <dbReference type="EMBL" id="SQH75297.1"/>
    </source>
</evidence>
<evidence type="ECO:0000256" key="3">
    <source>
        <dbReference type="ARBA" id="ARBA00022500"/>
    </source>
</evidence>
<keyword evidence="4 10" id="KW-0812">Transmembrane</keyword>
<dbReference type="InterPro" id="IPR004089">
    <property type="entry name" value="MCPsignal_dom"/>
</dbReference>
<dbReference type="PANTHER" id="PTHR32089">
    <property type="entry name" value="METHYL-ACCEPTING CHEMOTAXIS PROTEIN MCPB"/>
    <property type="match status" value="1"/>
</dbReference>
<name>A0A330M6A6_9GAMM</name>
<dbReference type="PROSITE" id="PS50885">
    <property type="entry name" value="HAMP"/>
    <property type="match status" value="1"/>
</dbReference>
<dbReference type="Pfam" id="PF00015">
    <property type="entry name" value="MCPsignal"/>
    <property type="match status" value="1"/>
</dbReference>
<dbReference type="PROSITE" id="PS50111">
    <property type="entry name" value="CHEMOTAXIS_TRANSDUC_2"/>
    <property type="match status" value="1"/>
</dbReference>
<feature type="domain" description="Methyl-accepting transducer" evidence="11">
    <location>
        <begin position="352"/>
        <end position="588"/>
    </location>
</feature>
<evidence type="ECO:0000313" key="14">
    <source>
        <dbReference type="Proteomes" id="UP000250123"/>
    </source>
</evidence>
<dbReference type="KEGG" id="sbk:SHEWBE_1331"/>
<dbReference type="CDD" id="cd12912">
    <property type="entry name" value="PDC2_MCP_like"/>
    <property type="match status" value="1"/>
</dbReference>
<dbReference type="SUPFAM" id="SSF103190">
    <property type="entry name" value="Sensory domain-like"/>
    <property type="match status" value="1"/>
</dbReference>
<comment type="subcellular location">
    <subcellularLocation>
        <location evidence="1">Cell membrane</location>
        <topology evidence="1">Multi-pass membrane protein</topology>
    </subcellularLocation>
</comment>
<keyword evidence="7 9" id="KW-0807">Transducer</keyword>
<evidence type="ECO:0000256" key="8">
    <source>
        <dbReference type="ARBA" id="ARBA00029447"/>
    </source>
</evidence>
<dbReference type="EMBL" id="LS483452">
    <property type="protein sequence ID" value="SQH75297.1"/>
    <property type="molecule type" value="Genomic_DNA"/>
</dbReference>
<dbReference type="InterPro" id="IPR029151">
    <property type="entry name" value="Sensor-like_sf"/>
</dbReference>
<evidence type="ECO:0000256" key="5">
    <source>
        <dbReference type="ARBA" id="ARBA00022989"/>
    </source>
</evidence>
<dbReference type="GO" id="GO:0007165">
    <property type="term" value="P:signal transduction"/>
    <property type="evidence" value="ECO:0007669"/>
    <property type="project" value="UniProtKB-KW"/>
</dbReference>
<dbReference type="SUPFAM" id="SSF58104">
    <property type="entry name" value="Methyl-accepting chemotaxis protein (MCP) signaling domain"/>
    <property type="match status" value="1"/>
</dbReference>
<dbReference type="Pfam" id="PF02743">
    <property type="entry name" value="dCache_1"/>
    <property type="match status" value="1"/>
</dbReference>
<evidence type="ECO:0000256" key="9">
    <source>
        <dbReference type="PROSITE-ProRule" id="PRU00284"/>
    </source>
</evidence>
<dbReference type="InterPro" id="IPR003660">
    <property type="entry name" value="HAMP_dom"/>
</dbReference>
<dbReference type="Pfam" id="PF00672">
    <property type="entry name" value="HAMP"/>
    <property type="match status" value="1"/>
</dbReference>
<reference evidence="14" key="1">
    <citation type="submission" date="2018-06" db="EMBL/GenBank/DDBJ databases">
        <authorList>
            <person name="Cea G.-C."/>
            <person name="William W."/>
        </authorList>
    </citation>
    <scope>NUCLEOTIDE SEQUENCE [LARGE SCALE GENOMIC DNA]</scope>
    <source>
        <strain evidence="14">DB21MT-2</strain>
    </source>
</reference>
<keyword evidence="3" id="KW-0145">Chemotaxis</keyword>
<organism evidence="13 14">
    <name type="scientific">Shewanella benthica</name>
    <dbReference type="NCBI Taxonomy" id="43661"/>
    <lineage>
        <taxon>Bacteria</taxon>
        <taxon>Pseudomonadati</taxon>
        <taxon>Pseudomonadota</taxon>
        <taxon>Gammaproteobacteria</taxon>
        <taxon>Alteromonadales</taxon>
        <taxon>Shewanellaceae</taxon>
        <taxon>Shewanella</taxon>
    </lineage>
</organism>
<feature type="transmembrane region" description="Helical" evidence="10">
    <location>
        <begin position="274"/>
        <end position="296"/>
    </location>
</feature>
<evidence type="ECO:0000256" key="7">
    <source>
        <dbReference type="ARBA" id="ARBA00023224"/>
    </source>
</evidence>
<dbReference type="SMART" id="SM00283">
    <property type="entry name" value="MA"/>
    <property type="match status" value="1"/>
</dbReference>
<gene>
    <name evidence="13" type="ORF">SHEWBE_1331</name>
</gene>
<dbReference type="GO" id="GO:0005886">
    <property type="term" value="C:plasma membrane"/>
    <property type="evidence" value="ECO:0007669"/>
    <property type="project" value="UniProtKB-SubCell"/>
</dbReference>
<accession>A0A330M6A6</accession>
<dbReference type="Proteomes" id="UP000250123">
    <property type="component" value="Chromosome SHEWBE"/>
</dbReference>
<evidence type="ECO:0000259" key="11">
    <source>
        <dbReference type="PROSITE" id="PS50111"/>
    </source>
</evidence>
<sequence>MKFNHKIVAALSLMLLVTVSLLSVQQLYTVRNQISSQVENDIKNMLTGVKNYTSAEMHAQKSLAKSISEFVQLAPEDYSVAQKIVDQSQVKKSFLAAGIGYELDGKMIENVAAWDPEADNFNPRGRPWYQQAKQKQQLILTQPYLNFTSKEVNVSIGSPLYQNGRFIGSMFFDVSLKNLSKMVNQFNSFDAGYIFIVTREGNTIAHPNDKFNGTDISEYLPNITIQEGVQYVEIDGVAIQVTLSEISGLNWYVGAVVDQKMAFSALDEMRNNSILYAAIALILSIFMLTFLIQYLLRPLTAFNHAIHDIATGDGDLTLRLDTDTDEEFSQLAKGFNLFLSKLQDQLTQSKTLSASIKEGTDLTTKAAKETGDAVNTQLRELEQLATAMHEMAVTSSEIANNAQSAALSVQEAEQASKNGSQMVSDTANTIESLSNKIEHAVDEVKSLTIASDNIESIVKVINDIADQTNLLALNAAIEAARAGDSGRGFAVVADEVRTLAQKTQQSTTEIRSMIDQLQTGANSVSMVMKESQLAAVQAVQQAAGTNEALSDIQKLIITINDMVIQIASAAEEQSIVAEEVNRNTLNVKSLSQKIADQAGSAGIAMVTQTENVNAQDKLLSNFKV</sequence>
<evidence type="ECO:0000256" key="1">
    <source>
        <dbReference type="ARBA" id="ARBA00004651"/>
    </source>
</evidence>
<keyword evidence="2" id="KW-1003">Cell membrane</keyword>
<keyword evidence="6 10" id="KW-0472">Membrane</keyword>
<dbReference type="InterPro" id="IPR033479">
    <property type="entry name" value="dCache_1"/>
</dbReference>
<evidence type="ECO:0000256" key="6">
    <source>
        <dbReference type="ARBA" id="ARBA00023136"/>
    </source>
</evidence>
<dbReference type="CDD" id="cd06225">
    <property type="entry name" value="HAMP"/>
    <property type="match status" value="1"/>
</dbReference>
<dbReference type="Gene3D" id="1.10.287.950">
    <property type="entry name" value="Methyl-accepting chemotaxis protein"/>
    <property type="match status" value="1"/>
</dbReference>
<evidence type="ECO:0000256" key="4">
    <source>
        <dbReference type="ARBA" id="ARBA00022692"/>
    </source>
</evidence>
<dbReference type="OrthoDB" id="2489132at2"/>
<protein>
    <submittedName>
        <fullName evidence="13">Methyl-accepting chemotaxis protein</fullName>
    </submittedName>
</protein>
<keyword evidence="5 10" id="KW-1133">Transmembrane helix</keyword>
<feature type="domain" description="HAMP" evidence="12">
    <location>
        <begin position="293"/>
        <end position="347"/>
    </location>
</feature>
<dbReference type="CDD" id="cd12913">
    <property type="entry name" value="PDC1_MCP_like"/>
    <property type="match status" value="1"/>
</dbReference>
<dbReference type="CDD" id="cd11386">
    <property type="entry name" value="MCP_signal"/>
    <property type="match status" value="1"/>
</dbReference>
<evidence type="ECO:0000259" key="12">
    <source>
        <dbReference type="PROSITE" id="PS50885"/>
    </source>
</evidence>
<evidence type="ECO:0000256" key="10">
    <source>
        <dbReference type="SAM" id="Phobius"/>
    </source>
</evidence>
<evidence type="ECO:0000256" key="2">
    <source>
        <dbReference type="ARBA" id="ARBA00022475"/>
    </source>
</evidence>
<proteinExistence type="inferred from homology"/>
<comment type="similarity">
    <text evidence="8">Belongs to the methyl-accepting chemotaxis (MCP) protein family.</text>
</comment>
<dbReference type="FunFam" id="1.10.287.950:FF:000001">
    <property type="entry name" value="Methyl-accepting chemotaxis sensory transducer"/>
    <property type="match status" value="1"/>
</dbReference>